<dbReference type="SUPFAM" id="SSF55957">
    <property type="entry name" value="Phosphoglucomutase, C-terminal domain"/>
    <property type="match status" value="1"/>
</dbReference>
<dbReference type="Pfam" id="PF00408">
    <property type="entry name" value="PGM_PMM_IV"/>
    <property type="match status" value="1"/>
</dbReference>
<feature type="non-terminal residue" evidence="2">
    <location>
        <position position="1"/>
    </location>
</feature>
<dbReference type="GO" id="GO:0016868">
    <property type="term" value="F:intramolecular phosphotransferase activity"/>
    <property type="evidence" value="ECO:0007669"/>
    <property type="project" value="InterPro"/>
</dbReference>
<dbReference type="InterPro" id="IPR036900">
    <property type="entry name" value="A-D-PHexomutase_C_sf"/>
</dbReference>
<gene>
    <name evidence="2" type="ORF">S01H1_68609</name>
</gene>
<protein>
    <recommendedName>
        <fullName evidence="1">Alpha-D-phosphohexomutase C-terminal domain-containing protein</fullName>
    </recommendedName>
</protein>
<name>X0WS45_9ZZZZ</name>
<evidence type="ECO:0000259" key="1">
    <source>
        <dbReference type="Pfam" id="PF00408"/>
    </source>
</evidence>
<comment type="caution">
    <text evidence="2">The sequence shown here is derived from an EMBL/GenBank/DDBJ whole genome shotgun (WGS) entry which is preliminary data.</text>
</comment>
<accession>X0WS45</accession>
<feature type="domain" description="Alpha-D-phosphohexomutase C-terminal" evidence="1">
    <location>
        <begin position="4"/>
        <end position="46"/>
    </location>
</feature>
<reference evidence="2" key="1">
    <citation type="journal article" date="2014" name="Front. Microbiol.">
        <title>High frequency of phylogenetically diverse reductive dehalogenase-homologous genes in deep subseafloor sedimentary metagenomes.</title>
        <authorList>
            <person name="Kawai M."/>
            <person name="Futagami T."/>
            <person name="Toyoda A."/>
            <person name="Takaki Y."/>
            <person name="Nishi S."/>
            <person name="Hori S."/>
            <person name="Arai W."/>
            <person name="Tsubouchi T."/>
            <person name="Morono Y."/>
            <person name="Uchiyama I."/>
            <person name="Ito T."/>
            <person name="Fujiyama A."/>
            <person name="Inagaki F."/>
            <person name="Takami H."/>
        </authorList>
    </citation>
    <scope>NUCLEOTIDE SEQUENCE</scope>
    <source>
        <strain evidence="2">Expedition CK06-06</strain>
    </source>
</reference>
<dbReference type="InterPro" id="IPR005843">
    <property type="entry name" value="A-D-PHexomutase_C"/>
</dbReference>
<sequence length="53" mass="5904">EIDTTDGLKLLFPNHWVHIRPSNTEPIIRVIAEASSKQQADEIAAKYLAMVTA</sequence>
<organism evidence="2">
    <name type="scientific">marine sediment metagenome</name>
    <dbReference type="NCBI Taxonomy" id="412755"/>
    <lineage>
        <taxon>unclassified sequences</taxon>
        <taxon>metagenomes</taxon>
        <taxon>ecological metagenomes</taxon>
    </lineage>
</organism>
<dbReference type="AlphaFoldDB" id="X0WS45"/>
<dbReference type="EMBL" id="BARS01045503">
    <property type="protein sequence ID" value="GAG33470.1"/>
    <property type="molecule type" value="Genomic_DNA"/>
</dbReference>
<proteinExistence type="predicted"/>
<dbReference type="Gene3D" id="3.30.310.50">
    <property type="entry name" value="Alpha-D-phosphohexomutase, C-terminal domain"/>
    <property type="match status" value="1"/>
</dbReference>
<evidence type="ECO:0000313" key="2">
    <source>
        <dbReference type="EMBL" id="GAG33470.1"/>
    </source>
</evidence>